<reference evidence="1 2" key="1">
    <citation type="submission" date="2024-11" db="EMBL/GenBank/DDBJ databases">
        <authorList>
            <person name="Heng Y.C."/>
            <person name="Lim A.C.H."/>
            <person name="Lee J.K.Y."/>
            <person name="Kittelmann S."/>
        </authorList>
    </citation>
    <scope>NUCLEOTIDE SEQUENCE [LARGE SCALE GENOMIC DNA]</scope>
    <source>
        <strain evidence="1 2">WILCCON 0269</strain>
    </source>
</reference>
<protein>
    <submittedName>
        <fullName evidence="1">Uncharacterized protein</fullName>
    </submittedName>
</protein>
<comment type="caution">
    <text evidence="1">The sequence shown here is derived from an EMBL/GenBank/DDBJ whole genome shotgun (WGS) entry which is preliminary data.</text>
</comment>
<dbReference type="Proteomes" id="UP001623660">
    <property type="component" value="Unassembled WGS sequence"/>
</dbReference>
<proteinExistence type="predicted"/>
<accession>A0ABW8SR00</accession>
<dbReference type="EMBL" id="JBJHZX010000049">
    <property type="protein sequence ID" value="MFL0198167.1"/>
    <property type="molecule type" value="Genomic_DNA"/>
</dbReference>
<sequence>MPRIKIIDDSTGHVKEIECSGFNLQYVQSTGNRVIEKIRVLLE</sequence>
<dbReference type="RefSeq" id="WP_406794276.1">
    <property type="nucleotide sequence ID" value="NZ_JBJHZX010000049.1"/>
</dbReference>
<organism evidence="1 2">
    <name type="scientific">Candidatus Clostridium eludens</name>
    <dbReference type="NCBI Taxonomy" id="3381663"/>
    <lineage>
        <taxon>Bacteria</taxon>
        <taxon>Bacillati</taxon>
        <taxon>Bacillota</taxon>
        <taxon>Clostridia</taxon>
        <taxon>Eubacteriales</taxon>
        <taxon>Clostridiaceae</taxon>
        <taxon>Clostridium</taxon>
    </lineage>
</organism>
<keyword evidence="2" id="KW-1185">Reference proteome</keyword>
<gene>
    <name evidence="1" type="ORF">ACJDU8_21750</name>
</gene>
<name>A0ABW8SR00_9CLOT</name>
<evidence type="ECO:0000313" key="2">
    <source>
        <dbReference type="Proteomes" id="UP001623660"/>
    </source>
</evidence>
<evidence type="ECO:0000313" key="1">
    <source>
        <dbReference type="EMBL" id="MFL0198167.1"/>
    </source>
</evidence>